<gene>
    <name evidence="1" type="ORF">PhCBS80983_g06484</name>
</gene>
<keyword evidence="2" id="KW-1185">Reference proteome</keyword>
<protein>
    <submittedName>
        <fullName evidence="1">Uncharacterized protein</fullName>
    </submittedName>
</protein>
<dbReference type="Proteomes" id="UP000318582">
    <property type="component" value="Unassembled WGS sequence"/>
</dbReference>
<dbReference type="AlphaFoldDB" id="A0A507DL79"/>
<dbReference type="EMBL" id="QEAQ01000367">
    <property type="protein sequence ID" value="TPX52412.1"/>
    <property type="molecule type" value="Genomic_DNA"/>
</dbReference>
<sequence length="50" mass="5613">MQAMLTAKSLWNAIERTLPLDTCDHATCRKEEKALATLVLALGDKQLMHM</sequence>
<evidence type="ECO:0000313" key="1">
    <source>
        <dbReference type="EMBL" id="TPX52412.1"/>
    </source>
</evidence>
<reference evidence="1 2" key="1">
    <citation type="journal article" date="2019" name="Sci. Rep.">
        <title>Comparative genomics of chytrid fungi reveal insights into the obligate biotrophic and pathogenic lifestyle of Synchytrium endobioticum.</title>
        <authorList>
            <person name="van de Vossenberg B.T.L.H."/>
            <person name="Warris S."/>
            <person name="Nguyen H.D.T."/>
            <person name="van Gent-Pelzer M.P.E."/>
            <person name="Joly D.L."/>
            <person name="van de Geest H.C."/>
            <person name="Bonants P.J.M."/>
            <person name="Smith D.S."/>
            <person name="Levesque C.A."/>
            <person name="van der Lee T.A.J."/>
        </authorList>
    </citation>
    <scope>NUCLEOTIDE SEQUENCE [LARGE SCALE GENOMIC DNA]</scope>
    <source>
        <strain evidence="1 2">CBS 809.83</strain>
    </source>
</reference>
<name>A0A507DL79_9FUNG</name>
<evidence type="ECO:0000313" key="2">
    <source>
        <dbReference type="Proteomes" id="UP000318582"/>
    </source>
</evidence>
<comment type="caution">
    <text evidence="1">The sequence shown here is derived from an EMBL/GenBank/DDBJ whole genome shotgun (WGS) entry which is preliminary data.</text>
</comment>
<proteinExistence type="predicted"/>
<organism evidence="1 2">
    <name type="scientific">Powellomyces hirtus</name>
    <dbReference type="NCBI Taxonomy" id="109895"/>
    <lineage>
        <taxon>Eukaryota</taxon>
        <taxon>Fungi</taxon>
        <taxon>Fungi incertae sedis</taxon>
        <taxon>Chytridiomycota</taxon>
        <taxon>Chytridiomycota incertae sedis</taxon>
        <taxon>Chytridiomycetes</taxon>
        <taxon>Spizellomycetales</taxon>
        <taxon>Powellomycetaceae</taxon>
        <taxon>Powellomyces</taxon>
    </lineage>
</organism>
<accession>A0A507DL79</accession>